<gene>
    <name evidence="4" type="ORF">EDD29_2692</name>
</gene>
<keyword evidence="3" id="KW-0812">Transmembrane</keyword>
<evidence type="ECO:0000256" key="3">
    <source>
        <dbReference type="SAM" id="Phobius"/>
    </source>
</evidence>
<dbReference type="Pfam" id="PF02632">
    <property type="entry name" value="BioY"/>
    <property type="match status" value="1"/>
</dbReference>
<evidence type="ECO:0000256" key="2">
    <source>
        <dbReference type="PIRNR" id="PIRNR016661"/>
    </source>
</evidence>
<dbReference type="PANTHER" id="PTHR34295:SF1">
    <property type="entry name" value="BIOTIN TRANSPORTER BIOY"/>
    <property type="match status" value="1"/>
</dbReference>
<dbReference type="PANTHER" id="PTHR34295">
    <property type="entry name" value="BIOTIN TRANSPORTER BIOY"/>
    <property type="match status" value="1"/>
</dbReference>
<feature type="transmembrane region" description="Helical" evidence="3">
    <location>
        <begin position="104"/>
        <end position="122"/>
    </location>
</feature>
<feature type="transmembrane region" description="Helical" evidence="3">
    <location>
        <begin position="24"/>
        <end position="43"/>
    </location>
</feature>
<sequence length="202" mass="19786">MGGSYPAAMVCDVSDTRPSASADLAATVVFAAFIAVLGVFPGINVGGSGVPIVLQNIGPVLAACLLGARRGTAAVALFLALAALGLPLLAGGRGGVAPFVGPSGGFLFGYVLSAIVAGLIIARGRRAGLPILLLAAAAGVASSYVIGVPWLGLYTGDMAAAFTQSLVFVPGDAIKVVGAALVASVVHRALPGRLAVRPAARS</sequence>
<dbReference type="PIRSF" id="PIRSF016661">
    <property type="entry name" value="BioY"/>
    <property type="match status" value="1"/>
</dbReference>
<dbReference type="EMBL" id="RJKE01000001">
    <property type="protein sequence ID" value="ROO85152.1"/>
    <property type="molecule type" value="Genomic_DNA"/>
</dbReference>
<feature type="transmembrane region" description="Helical" evidence="3">
    <location>
        <begin position="75"/>
        <end position="92"/>
    </location>
</feature>
<comment type="similarity">
    <text evidence="1 2">Belongs to the BioY family.</text>
</comment>
<evidence type="ECO:0000313" key="5">
    <source>
        <dbReference type="Proteomes" id="UP000272400"/>
    </source>
</evidence>
<keyword evidence="3" id="KW-1133">Transmembrane helix</keyword>
<name>A0A3N1CV35_9ACTN</name>
<organism evidence="4 5">
    <name type="scientific">Actinocorallia herbida</name>
    <dbReference type="NCBI Taxonomy" id="58109"/>
    <lineage>
        <taxon>Bacteria</taxon>
        <taxon>Bacillati</taxon>
        <taxon>Actinomycetota</taxon>
        <taxon>Actinomycetes</taxon>
        <taxon>Streptosporangiales</taxon>
        <taxon>Thermomonosporaceae</taxon>
        <taxon>Actinocorallia</taxon>
    </lineage>
</organism>
<dbReference type="Gene3D" id="1.10.1760.20">
    <property type="match status" value="1"/>
</dbReference>
<reference evidence="4 5" key="1">
    <citation type="submission" date="2018-11" db="EMBL/GenBank/DDBJ databases">
        <title>Sequencing the genomes of 1000 actinobacteria strains.</title>
        <authorList>
            <person name="Klenk H.-P."/>
        </authorList>
    </citation>
    <scope>NUCLEOTIDE SEQUENCE [LARGE SCALE GENOMIC DNA]</scope>
    <source>
        <strain evidence="4 5">DSM 44254</strain>
    </source>
</reference>
<dbReference type="InterPro" id="IPR003784">
    <property type="entry name" value="BioY"/>
</dbReference>
<feature type="transmembrane region" description="Helical" evidence="3">
    <location>
        <begin position="129"/>
        <end position="153"/>
    </location>
</feature>
<proteinExistence type="inferred from homology"/>
<dbReference type="Proteomes" id="UP000272400">
    <property type="component" value="Unassembled WGS sequence"/>
</dbReference>
<evidence type="ECO:0000256" key="1">
    <source>
        <dbReference type="ARBA" id="ARBA00010692"/>
    </source>
</evidence>
<dbReference type="GO" id="GO:0015225">
    <property type="term" value="F:biotin transmembrane transporter activity"/>
    <property type="evidence" value="ECO:0007669"/>
    <property type="project" value="UniProtKB-UniRule"/>
</dbReference>
<comment type="caution">
    <text evidence="4">The sequence shown here is derived from an EMBL/GenBank/DDBJ whole genome shotgun (WGS) entry which is preliminary data.</text>
</comment>
<dbReference type="GO" id="GO:0005886">
    <property type="term" value="C:plasma membrane"/>
    <property type="evidence" value="ECO:0007669"/>
    <property type="project" value="UniProtKB-SubCell"/>
</dbReference>
<evidence type="ECO:0000313" key="4">
    <source>
        <dbReference type="EMBL" id="ROO85152.1"/>
    </source>
</evidence>
<keyword evidence="5" id="KW-1185">Reference proteome</keyword>
<feature type="transmembrane region" description="Helical" evidence="3">
    <location>
        <begin position="173"/>
        <end position="190"/>
    </location>
</feature>
<keyword evidence="2 3" id="KW-0472">Membrane</keyword>
<dbReference type="AlphaFoldDB" id="A0A3N1CV35"/>
<protein>
    <recommendedName>
        <fullName evidence="2">Biotin transporter</fullName>
    </recommendedName>
</protein>
<accession>A0A3N1CV35</accession>
<comment type="subcellular location">
    <subcellularLocation>
        <location evidence="2">Cell membrane</location>
        <topology evidence="2">Multi-pass membrane protein</topology>
    </subcellularLocation>
</comment>
<keyword evidence="2" id="KW-1003">Cell membrane</keyword>
<keyword evidence="2" id="KW-0813">Transport</keyword>